<dbReference type="PROSITE" id="PS00440">
    <property type="entry name" value="ACYLTRANSF_C_2"/>
    <property type="match status" value="1"/>
</dbReference>
<dbReference type="InterPro" id="IPR042231">
    <property type="entry name" value="Cho/carn_acyl_trans_2"/>
</dbReference>
<dbReference type="PhylomeDB" id="T1J4G2"/>
<dbReference type="HOGENOM" id="CLU_013513_4_2_1"/>
<accession>T1J4G2</accession>
<dbReference type="STRING" id="126957.T1J4G2"/>
<dbReference type="Proteomes" id="UP000014500">
    <property type="component" value="Unassembled WGS sequence"/>
</dbReference>
<organism evidence="5 6">
    <name type="scientific">Strigamia maritima</name>
    <name type="common">European centipede</name>
    <name type="synonym">Geophilus maritimus</name>
    <dbReference type="NCBI Taxonomy" id="126957"/>
    <lineage>
        <taxon>Eukaryota</taxon>
        <taxon>Metazoa</taxon>
        <taxon>Ecdysozoa</taxon>
        <taxon>Arthropoda</taxon>
        <taxon>Myriapoda</taxon>
        <taxon>Chilopoda</taxon>
        <taxon>Pleurostigmophora</taxon>
        <taxon>Geophilomorpha</taxon>
        <taxon>Linotaeniidae</taxon>
        <taxon>Strigamia</taxon>
    </lineage>
</organism>
<evidence type="ECO:0000313" key="5">
    <source>
        <dbReference type="EnsemblMetazoa" id="SMAR008495-PA"/>
    </source>
</evidence>
<keyword evidence="6" id="KW-1185">Reference proteome</keyword>
<dbReference type="EMBL" id="JH431845">
    <property type="status" value="NOT_ANNOTATED_CDS"/>
    <property type="molecule type" value="Genomic_DNA"/>
</dbReference>
<dbReference type="Gene3D" id="3.30.559.70">
    <property type="entry name" value="Choline/Carnitine o-acyltransferase, domain 2"/>
    <property type="match status" value="1"/>
</dbReference>
<evidence type="ECO:0000313" key="6">
    <source>
        <dbReference type="Proteomes" id="UP000014500"/>
    </source>
</evidence>
<evidence type="ECO:0000256" key="1">
    <source>
        <dbReference type="ARBA" id="ARBA00023315"/>
    </source>
</evidence>
<evidence type="ECO:0000256" key="3">
    <source>
        <dbReference type="RuleBase" id="RU003801"/>
    </source>
</evidence>
<dbReference type="Pfam" id="PF00755">
    <property type="entry name" value="Carn_acyltransf"/>
    <property type="match status" value="2"/>
</dbReference>
<dbReference type="OMA" id="NRWWDKS"/>
<feature type="domain" description="Choline/carnitine acyltransferase" evidence="4">
    <location>
        <begin position="296"/>
        <end position="450"/>
    </location>
</feature>
<dbReference type="eggNOG" id="KOG3719">
    <property type="taxonomic scope" value="Eukaryota"/>
</dbReference>
<dbReference type="SUPFAM" id="SSF52777">
    <property type="entry name" value="CoA-dependent acyltransferases"/>
    <property type="match status" value="2"/>
</dbReference>
<dbReference type="InterPro" id="IPR000542">
    <property type="entry name" value="Carn_acyl_trans"/>
</dbReference>
<dbReference type="GO" id="GO:0004095">
    <property type="term" value="F:carnitine O-palmitoyltransferase activity"/>
    <property type="evidence" value="ECO:0007669"/>
    <property type="project" value="TreeGrafter"/>
</dbReference>
<evidence type="ECO:0000256" key="2">
    <source>
        <dbReference type="PIRSR" id="PIRSR600542-1"/>
    </source>
</evidence>
<dbReference type="GO" id="GO:0005739">
    <property type="term" value="C:mitochondrion"/>
    <property type="evidence" value="ECO:0007669"/>
    <property type="project" value="TreeGrafter"/>
</dbReference>
<comment type="similarity">
    <text evidence="3">Belongs to the carnitine/choline acetyltransferase family.</text>
</comment>
<dbReference type="PANTHER" id="PTHR22589">
    <property type="entry name" value="CARNITINE O-ACYLTRANSFERASE"/>
    <property type="match status" value="1"/>
</dbReference>
<proteinExistence type="inferred from homology"/>
<dbReference type="AlphaFoldDB" id="T1J4G2"/>
<dbReference type="InterPro" id="IPR039551">
    <property type="entry name" value="Cho/carn_acyl_trans"/>
</dbReference>
<keyword evidence="1 3" id="KW-0012">Acyltransferase</keyword>
<dbReference type="EnsemblMetazoa" id="SMAR008495-RA">
    <property type="protein sequence ID" value="SMAR008495-PA"/>
    <property type="gene ID" value="SMAR008495"/>
</dbReference>
<dbReference type="GO" id="GO:0006635">
    <property type="term" value="P:fatty acid beta-oxidation"/>
    <property type="evidence" value="ECO:0007669"/>
    <property type="project" value="TreeGrafter"/>
</dbReference>
<sequence length="532" mass="59765">MYLRSRDSIVLNSNPFMSFIDDPKTEYNNQLVRSTNMLISALRFLKSLRAGILEPEVYHLNPAKSNNDRFRTVTRLLPSAISWYGAYFFKAFPLDMSQYSNLFNATRIPEKDKDRLFKDESAKHILVIKNGNFFTFDVFDQNGNILDAGHIYKCMKYIVEDIKVTTPDFPVSYLTSENRNTWANAREQMMQCGNSSAMNRIDSALFALILDDAKPGSDPINLFRNMLYGDGSNRWFDKCFQLIVAKDGKAAVNFEHSWGDGVAVLRFFNEIFQDSTQNPRITPNYSTNAKVDPSQSMAYHRQTGCTVASYESCSTSAFRHGRTETIRPATSATKECSEAFSKTPLSSNLRPLLDKCSSMHNELTKNAAMGQGFDRHLFALKYLAAEKNMKMPAIFKDSSYQLINHIIISTSTLSSPAAEVGGFGPVVKDGLGIGYLITDDMAASVVTSYPPNRDGPDSTPNPRIAPNYSTNAKVDSSQSVTKIGGFDSTFIRSEVFGHRKEHENENGSNIQTNIIVPTLSYRRQLYRLLPLK</sequence>
<dbReference type="PANTHER" id="PTHR22589:SF16">
    <property type="entry name" value="CARNITINE O-PALMITOYLTRANSFERASE 2, MITOCHONDRIAL"/>
    <property type="match status" value="1"/>
</dbReference>
<name>T1J4G2_STRMM</name>
<reference evidence="5" key="2">
    <citation type="submission" date="2015-02" db="UniProtKB">
        <authorList>
            <consortium name="EnsemblMetazoa"/>
        </authorList>
    </citation>
    <scope>IDENTIFICATION</scope>
</reference>
<feature type="active site" description="Proton acceptor" evidence="2">
    <location>
        <position position="256"/>
    </location>
</feature>
<reference evidence="6" key="1">
    <citation type="submission" date="2011-05" db="EMBL/GenBank/DDBJ databases">
        <authorList>
            <person name="Richards S.R."/>
            <person name="Qu J."/>
            <person name="Jiang H."/>
            <person name="Jhangiani S.N."/>
            <person name="Agravi P."/>
            <person name="Goodspeed R."/>
            <person name="Gross S."/>
            <person name="Mandapat C."/>
            <person name="Jackson L."/>
            <person name="Mathew T."/>
            <person name="Pu L."/>
            <person name="Thornton R."/>
            <person name="Saada N."/>
            <person name="Wilczek-Boney K.B."/>
            <person name="Lee S."/>
            <person name="Kovar C."/>
            <person name="Wu Y."/>
            <person name="Scherer S.E."/>
            <person name="Worley K.C."/>
            <person name="Muzny D.M."/>
            <person name="Gibbs R."/>
        </authorList>
    </citation>
    <scope>NUCLEOTIDE SEQUENCE</scope>
    <source>
        <strain evidence="6">Brora</strain>
    </source>
</reference>
<feature type="domain" description="Choline/carnitine acyltransferase" evidence="4">
    <location>
        <begin position="1"/>
        <end position="281"/>
    </location>
</feature>
<protein>
    <recommendedName>
        <fullName evidence="4">Choline/carnitine acyltransferase domain-containing protein</fullName>
    </recommendedName>
</protein>
<dbReference type="Gene3D" id="1.20.1280.180">
    <property type="match status" value="1"/>
</dbReference>
<evidence type="ECO:0000259" key="4">
    <source>
        <dbReference type="Pfam" id="PF00755"/>
    </source>
</evidence>
<keyword evidence="3" id="KW-0808">Transferase</keyword>